<reference evidence="3" key="1">
    <citation type="submission" date="2018-10" db="EMBL/GenBank/DDBJ databases">
        <title>Hidden diversity of soil giant viruses.</title>
        <authorList>
            <person name="Schulz F."/>
            <person name="Alteio L."/>
            <person name="Goudeau D."/>
            <person name="Ryan E.M."/>
            <person name="Malmstrom R.R."/>
            <person name="Blanchard J."/>
            <person name="Woyke T."/>
        </authorList>
    </citation>
    <scope>NUCLEOTIDE SEQUENCE</scope>
    <source>
        <strain evidence="3">HAV1</strain>
    </source>
</reference>
<dbReference type="SUPFAM" id="SSF81301">
    <property type="entry name" value="Nucleotidyltransferase"/>
    <property type="match status" value="1"/>
</dbReference>
<name>A0A3G5A6Z0_9VIRU</name>
<keyword evidence="1" id="KW-0328">Glycosyltransferase</keyword>
<evidence type="ECO:0000256" key="2">
    <source>
        <dbReference type="ARBA" id="ARBA00022679"/>
    </source>
</evidence>
<dbReference type="Gene3D" id="3.40.50.2000">
    <property type="entry name" value="Glycogen Phosphorylase B"/>
    <property type="match status" value="1"/>
</dbReference>
<dbReference type="SUPFAM" id="SSF53756">
    <property type="entry name" value="UDP-Glycosyltransferase/glycogen phosphorylase"/>
    <property type="match status" value="1"/>
</dbReference>
<dbReference type="InterPro" id="IPR043519">
    <property type="entry name" value="NT_sf"/>
</dbReference>
<sequence>MKILLVSPNFDGHCRCLERLVEVIRKHLPFCKTQLVLLDNTRNKTTDPMEFVLQNARDDVIYLNQLDWTDIKLIIYDFFAIAGLIVGRERNIRTICSIPAILSESFGDKTAYFQRCYHKWKSSIDSLALGIPELASDGWLFTSKDNIVWTYEKLFNRLPEKPSTNFHFVGSGVQFFKPIKEKRNVVYMSLGTVVPTSIYNTATKEMKKYITDIYQRVIDYFGKSRTTYELIVSSPLDLRNDYSNVKIVPYCDQSDILAQAKLFITHGGGNGINEAIFHCTPMLVIPFFGDQFITARYLTEKKIGISFACIDAKDFDHSTQDIQLCDLSSMEKCLEHMLNELPQYTKRFPLIKNRKGANLIKLLDVLKKNIHFDDLWKPNDLLYGTTVDRKDFVSYWSRSSLFHIAAIDEKNNYITVDKLHITPSLNDQWNDLLKAYSEEEIINNEDLSLELKATALDYRNYLIARNIISAKDLQSNGKMELVKIIAMCCAGMDYFLAEHCRIHFVIDMYDPKRNLVTFCELTYIVNNIGKDANIILWLKTDGEYIPFPITKLHECFAVRDMLDLAERNHSWLKTEIERKIAPFNVWLQSRIKKECSIMDKLLEVSVLDDVLGFRIIYPWTKTLQLIAALLENSPELNIIKRRDQERGKVIYLFGEKNGLIFEIQFWPSVMYTCFESEHDTIYKKPTSLTEEELALTEKLRESEHQLQDIIDANYLIKI</sequence>
<keyword evidence="2" id="KW-0808">Transferase</keyword>
<organism evidence="3">
    <name type="scientific">Harvfovirus sp</name>
    <dbReference type="NCBI Taxonomy" id="2487768"/>
    <lineage>
        <taxon>Viruses</taxon>
        <taxon>Varidnaviria</taxon>
        <taxon>Bamfordvirae</taxon>
        <taxon>Nucleocytoviricota</taxon>
        <taxon>Megaviricetes</taxon>
        <taxon>Imitervirales</taxon>
        <taxon>Mimiviridae</taxon>
        <taxon>Klosneuvirinae</taxon>
    </lineage>
</organism>
<dbReference type="EMBL" id="MK072287">
    <property type="protein sequence ID" value="AYV81613.1"/>
    <property type="molecule type" value="Genomic_DNA"/>
</dbReference>
<accession>A0A3G5A6Z0</accession>
<dbReference type="InterPro" id="IPR050271">
    <property type="entry name" value="UDP-glycosyltransferase"/>
</dbReference>
<evidence type="ECO:0000313" key="3">
    <source>
        <dbReference type="EMBL" id="AYV81613.1"/>
    </source>
</evidence>
<proteinExistence type="predicted"/>
<evidence type="ECO:0000256" key="1">
    <source>
        <dbReference type="ARBA" id="ARBA00022676"/>
    </source>
</evidence>
<dbReference type="PANTHER" id="PTHR48043">
    <property type="entry name" value="EG:EG0003.4 PROTEIN-RELATED"/>
    <property type="match status" value="1"/>
</dbReference>
<dbReference type="Pfam" id="PF00201">
    <property type="entry name" value="UDPGT"/>
    <property type="match status" value="1"/>
</dbReference>
<protein>
    <recommendedName>
        <fullName evidence="4">Glycosyltransferase</fullName>
    </recommendedName>
</protein>
<gene>
    <name evidence="3" type="ORF">Harvfovirus45_10</name>
</gene>
<evidence type="ECO:0008006" key="4">
    <source>
        <dbReference type="Google" id="ProtNLM"/>
    </source>
</evidence>
<dbReference type="GO" id="GO:0008194">
    <property type="term" value="F:UDP-glycosyltransferase activity"/>
    <property type="evidence" value="ECO:0007669"/>
    <property type="project" value="InterPro"/>
</dbReference>
<dbReference type="InterPro" id="IPR002213">
    <property type="entry name" value="UDP_glucos_trans"/>
</dbReference>
<dbReference type="PANTHER" id="PTHR48043:SF145">
    <property type="entry name" value="FI06409P-RELATED"/>
    <property type="match status" value="1"/>
</dbReference>